<comment type="catalytic activity">
    <reaction evidence="1">
        <text>a 1,2-diacyl-sn-glycero-3-phosphocholine + H2O = a 1,2-diacyl-sn-glycero-3-phosphate + choline + H(+)</text>
        <dbReference type="Rhea" id="RHEA:14445"/>
        <dbReference type="ChEBI" id="CHEBI:15354"/>
        <dbReference type="ChEBI" id="CHEBI:15377"/>
        <dbReference type="ChEBI" id="CHEBI:15378"/>
        <dbReference type="ChEBI" id="CHEBI:57643"/>
        <dbReference type="ChEBI" id="CHEBI:58608"/>
        <dbReference type="EC" id="3.1.4.4"/>
    </reaction>
</comment>
<dbReference type="SMART" id="SM00155">
    <property type="entry name" value="PLDc"/>
    <property type="match status" value="2"/>
</dbReference>
<keyword evidence="8" id="KW-0443">Lipid metabolism</keyword>
<dbReference type="GO" id="GO:0046872">
    <property type="term" value="F:metal ion binding"/>
    <property type="evidence" value="ECO:0007669"/>
    <property type="project" value="UniProtKB-KW"/>
</dbReference>
<dbReference type="Proteomes" id="UP000663760">
    <property type="component" value="Chromosome 11"/>
</dbReference>
<reference evidence="10" key="1">
    <citation type="submission" date="2020-02" db="EMBL/GenBank/DDBJ databases">
        <authorList>
            <person name="Scholz U."/>
            <person name="Mascher M."/>
            <person name="Fiebig A."/>
        </authorList>
    </citation>
    <scope>NUCLEOTIDE SEQUENCE</scope>
</reference>
<sequence length="742" mass="83153">MEGGRAAPLLHGTLEAVINDAALPAIYTVLGTTTMAETTREKNPTWNQTFRILCAHPAETEVVVTVRTTFWVVGRARIPASRLLGHGQPPCDGTSFSLLSAGGKRSRCRRLRFLLRFVPAEQEPLWGRGLCDGQFGGLHDGVTFPQRHNCGVVLYQDAHHRRGFAPPLLDGQGRGLRARRLWEDIYAAIDGAKHIIYITGWAFNHSVVLVQDPDTERPDAVGVELGELLKRKADEGVAVRLMLWDDESSLPLIRNPGLMRTHDEDSFTYFAQTRVVCRRFPRLHHNFPTVFAHHQKTISVDSPRRLDGDSGREIVSFVGGLDLYDGRYDTEEHSLFRNLDAGEFYQVSIAGAGRRHGGPREPWHDVHCRLTGSAAYDVLANFEQRWTKQSDPSLLLPRDAFPGFQAPAGEVAEGEEDDWNVQVFRSIDGLSSTRLPEQRTAEHSIHEAYVSAIRRAERFIYIENQYFLGGSSLWEGDRGSGCENLVPAEIALKIAAKIRAGERFAAYVVVPMWPEGVPETATVGEILHWQRRTMAMMYSVVGEAIREKGIKEHPREYLSFFCLAKREPRPPEGEHLPAAPPQRPGQYYNAQRNRRFMIYVHSKLMIVDDEYLLMGSANVNQRSMDGGRDTEIAVGCYQPRRGSAGDIRDFRLSLWYEHTGAVRDAFRQPEGPACARELNDVGDAAWRSYSGEAAADMAGVHLVSYPVAVSPDGRLHDGGSFPDTKAPVKGKRHWWFPPVFTT</sequence>
<dbReference type="InterPro" id="IPR035892">
    <property type="entry name" value="C2_domain_sf"/>
</dbReference>
<dbReference type="SUPFAM" id="SSF49562">
    <property type="entry name" value="C2 domain (Calcium/lipid-binding domain, CaLB)"/>
    <property type="match status" value="1"/>
</dbReference>
<protein>
    <recommendedName>
        <fullName evidence="2">phospholipase D</fullName>
        <ecNumber evidence="2">3.1.4.4</ecNumber>
    </recommendedName>
</protein>
<dbReference type="OrthoDB" id="14911at2759"/>
<evidence type="ECO:0000256" key="4">
    <source>
        <dbReference type="ARBA" id="ARBA00022737"/>
    </source>
</evidence>
<dbReference type="Gene3D" id="3.30.870.10">
    <property type="entry name" value="Endonuclease Chain A"/>
    <property type="match status" value="2"/>
</dbReference>
<evidence type="ECO:0000259" key="9">
    <source>
        <dbReference type="PROSITE" id="PS50035"/>
    </source>
</evidence>
<dbReference type="EC" id="3.1.4.4" evidence="2"/>
<dbReference type="EMBL" id="LR746274">
    <property type="protein sequence ID" value="CAA7404811.1"/>
    <property type="molecule type" value="Genomic_DNA"/>
</dbReference>
<dbReference type="PANTHER" id="PTHR18896">
    <property type="entry name" value="PHOSPHOLIPASE D"/>
    <property type="match status" value="1"/>
</dbReference>
<evidence type="ECO:0000256" key="6">
    <source>
        <dbReference type="ARBA" id="ARBA00022837"/>
    </source>
</evidence>
<keyword evidence="11" id="KW-1185">Reference proteome</keyword>
<dbReference type="PROSITE" id="PS50035">
    <property type="entry name" value="PLD"/>
    <property type="match status" value="1"/>
</dbReference>
<evidence type="ECO:0000256" key="3">
    <source>
        <dbReference type="ARBA" id="ARBA00022723"/>
    </source>
</evidence>
<keyword evidence="7" id="KW-0442">Lipid degradation</keyword>
<evidence type="ECO:0000313" key="11">
    <source>
        <dbReference type="Proteomes" id="UP000663760"/>
    </source>
</evidence>
<dbReference type="GO" id="GO:0005886">
    <property type="term" value="C:plasma membrane"/>
    <property type="evidence" value="ECO:0007669"/>
    <property type="project" value="TreeGrafter"/>
</dbReference>
<evidence type="ECO:0000256" key="1">
    <source>
        <dbReference type="ARBA" id="ARBA00000798"/>
    </source>
</evidence>
<accession>A0A7I8L497</accession>
<proteinExistence type="predicted"/>
<evidence type="ECO:0000256" key="2">
    <source>
        <dbReference type="ARBA" id="ARBA00012027"/>
    </source>
</evidence>
<dbReference type="InterPro" id="IPR001736">
    <property type="entry name" value="PLipase_D/transphosphatidylase"/>
</dbReference>
<dbReference type="InterPro" id="IPR015679">
    <property type="entry name" value="PLipase_D_fam"/>
</dbReference>
<dbReference type="GO" id="GO:0004630">
    <property type="term" value="F:phospholipase D activity"/>
    <property type="evidence" value="ECO:0007669"/>
    <property type="project" value="UniProtKB-EC"/>
</dbReference>
<evidence type="ECO:0000256" key="8">
    <source>
        <dbReference type="ARBA" id="ARBA00023098"/>
    </source>
</evidence>
<dbReference type="InterPro" id="IPR024632">
    <property type="entry name" value="PLipase_D_C"/>
</dbReference>
<dbReference type="Pfam" id="PF12357">
    <property type="entry name" value="PLD_C"/>
    <property type="match status" value="1"/>
</dbReference>
<feature type="domain" description="PLD phosphodiesterase" evidence="9">
    <location>
        <begin position="596"/>
        <end position="623"/>
    </location>
</feature>
<organism evidence="10 11">
    <name type="scientific">Spirodela intermedia</name>
    <name type="common">Intermediate duckweed</name>
    <dbReference type="NCBI Taxonomy" id="51605"/>
    <lineage>
        <taxon>Eukaryota</taxon>
        <taxon>Viridiplantae</taxon>
        <taxon>Streptophyta</taxon>
        <taxon>Embryophyta</taxon>
        <taxon>Tracheophyta</taxon>
        <taxon>Spermatophyta</taxon>
        <taxon>Magnoliopsida</taxon>
        <taxon>Liliopsida</taxon>
        <taxon>Araceae</taxon>
        <taxon>Lemnoideae</taxon>
        <taxon>Spirodela</taxon>
    </lineage>
</organism>
<keyword evidence="3" id="KW-0479">Metal-binding</keyword>
<dbReference type="Pfam" id="PF00614">
    <property type="entry name" value="PLDc"/>
    <property type="match status" value="1"/>
</dbReference>
<dbReference type="GO" id="GO:0009395">
    <property type="term" value="P:phospholipid catabolic process"/>
    <property type="evidence" value="ECO:0007669"/>
    <property type="project" value="TreeGrafter"/>
</dbReference>
<keyword evidence="6" id="KW-0106">Calcium</keyword>
<dbReference type="AlphaFoldDB" id="A0A7I8L497"/>
<evidence type="ECO:0000256" key="7">
    <source>
        <dbReference type="ARBA" id="ARBA00022963"/>
    </source>
</evidence>
<keyword evidence="5" id="KW-0378">Hydrolase</keyword>
<name>A0A7I8L497_SPIIN</name>
<gene>
    <name evidence="10" type="ORF">SI8410_11015489</name>
</gene>
<keyword evidence="4" id="KW-0677">Repeat</keyword>
<dbReference type="PANTHER" id="PTHR18896:SF137">
    <property type="entry name" value="PHOSPHOLIPASE D ALPHA 4"/>
    <property type="match status" value="1"/>
</dbReference>
<evidence type="ECO:0000313" key="10">
    <source>
        <dbReference type="EMBL" id="CAA7404811.1"/>
    </source>
</evidence>
<dbReference type="SUPFAM" id="SSF56024">
    <property type="entry name" value="Phospholipase D/nuclease"/>
    <property type="match status" value="2"/>
</dbReference>
<evidence type="ECO:0000256" key="5">
    <source>
        <dbReference type="ARBA" id="ARBA00022801"/>
    </source>
</evidence>